<dbReference type="GO" id="GO:0032259">
    <property type="term" value="P:methylation"/>
    <property type="evidence" value="ECO:0007669"/>
    <property type="project" value="UniProtKB-KW"/>
</dbReference>
<dbReference type="CDD" id="cd02440">
    <property type="entry name" value="AdoMet_MTases"/>
    <property type="match status" value="1"/>
</dbReference>
<dbReference type="AlphaFoldDB" id="A0A6M1RSZ6"/>
<evidence type="ECO:0000256" key="1">
    <source>
        <dbReference type="ARBA" id="ARBA00022603"/>
    </source>
</evidence>
<dbReference type="Gene3D" id="1.10.150.290">
    <property type="entry name" value="S-adenosyl-L-methionine-dependent methyltransferases"/>
    <property type="match status" value="1"/>
</dbReference>
<gene>
    <name evidence="5" type="ORF">G4L39_04005</name>
</gene>
<dbReference type="SUPFAM" id="SSF53335">
    <property type="entry name" value="S-adenosyl-L-methionine-dependent methyltransferases"/>
    <property type="match status" value="1"/>
</dbReference>
<dbReference type="EMBL" id="JAAKYA010000023">
    <property type="protein sequence ID" value="NGO38564.1"/>
    <property type="molecule type" value="Genomic_DNA"/>
</dbReference>
<protein>
    <submittedName>
        <fullName evidence="5">Methyltransferase domain-containing protein</fullName>
    </submittedName>
</protein>
<keyword evidence="3" id="KW-0949">S-adenosyl-L-methionine</keyword>
<evidence type="ECO:0000256" key="3">
    <source>
        <dbReference type="ARBA" id="ARBA00022691"/>
    </source>
</evidence>
<dbReference type="PANTHER" id="PTHR43464">
    <property type="entry name" value="METHYLTRANSFERASE"/>
    <property type="match status" value="1"/>
</dbReference>
<evidence type="ECO:0000259" key="4">
    <source>
        <dbReference type="Pfam" id="PF13649"/>
    </source>
</evidence>
<evidence type="ECO:0000313" key="6">
    <source>
        <dbReference type="Proteomes" id="UP000477311"/>
    </source>
</evidence>
<dbReference type="Pfam" id="PF13649">
    <property type="entry name" value="Methyltransf_25"/>
    <property type="match status" value="1"/>
</dbReference>
<dbReference type="InterPro" id="IPR023149">
    <property type="entry name" value="Trans_acon_MeTrfase_C"/>
</dbReference>
<keyword evidence="2 5" id="KW-0808">Transferase</keyword>
<keyword evidence="6" id="KW-1185">Reference proteome</keyword>
<name>A0A6M1RSZ6_9BACT</name>
<evidence type="ECO:0000256" key="2">
    <source>
        <dbReference type="ARBA" id="ARBA00022679"/>
    </source>
</evidence>
<dbReference type="GO" id="GO:0030798">
    <property type="term" value="F:trans-aconitate 2-methyltransferase activity"/>
    <property type="evidence" value="ECO:0007669"/>
    <property type="project" value="InterPro"/>
</dbReference>
<accession>A0A6M1RSZ6</accession>
<dbReference type="Gene3D" id="3.40.50.150">
    <property type="entry name" value="Vaccinia Virus protein VP39"/>
    <property type="match status" value="1"/>
</dbReference>
<proteinExistence type="predicted"/>
<dbReference type="InterPro" id="IPR041698">
    <property type="entry name" value="Methyltransf_25"/>
</dbReference>
<keyword evidence="1 5" id="KW-0489">Methyltransferase</keyword>
<evidence type="ECO:0000313" key="5">
    <source>
        <dbReference type="EMBL" id="NGO38564.1"/>
    </source>
</evidence>
<feature type="domain" description="Methyltransferase" evidence="4">
    <location>
        <begin position="48"/>
        <end position="142"/>
    </location>
</feature>
<comment type="caution">
    <text evidence="5">The sequence shown here is derived from an EMBL/GenBank/DDBJ whole genome shotgun (WGS) entry which is preliminary data.</text>
</comment>
<dbReference type="InterPro" id="IPR029063">
    <property type="entry name" value="SAM-dependent_MTases_sf"/>
</dbReference>
<reference evidence="5 6" key="1">
    <citation type="submission" date="2020-02" db="EMBL/GenBank/DDBJ databases">
        <title>Draft genome sequence of Limisphaera ngatamarikiensis NGM72.4T, a thermophilic Verrucomicrobia grouped in subdivision 3.</title>
        <authorList>
            <person name="Carere C.R."/>
            <person name="Steen J."/>
            <person name="Hugenholtz P."/>
            <person name="Stott M.B."/>
        </authorList>
    </citation>
    <scope>NUCLEOTIDE SEQUENCE [LARGE SCALE GENOMIC DNA]</scope>
    <source>
        <strain evidence="5 6">NGM72.4</strain>
    </source>
</reference>
<dbReference type="Proteomes" id="UP000477311">
    <property type="component" value="Unassembled WGS sequence"/>
</dbReference>
<dbReference type="PANTHER" id="PTHR43464:SF19">
    <property type="entry name" value="UBIQUINONE BIOSYNTHESIS O-METHYLTRANSFERASE, MITOCHONDRIAL"/>
    <property type="match status" value="1"/>
</dbReference>
<sequence length="275" mass="30845">MRVCRDNRADVNGRVRWDPLDYAAHSAVQEGWGRELVARLPLRGDERVLDVGCGDGRLTAMLADRVPRGLVVGVDSSPEMVAYARAVHSRGRQSRLRFEVCPAGEIGGLGEFDVVFSNATLHWIRDQAGFFRAAACCLRAGGGLWVFGNARGNAEAVVRALFRTVRARTWRAWFASLPREWAFYEEAQYERWLAEAGFGVRRVAAVERGERFRDVAAFAGWIRTTWLPYTQRVPEELRDAFVGAVVTSYLEQCPAGPDGSVWVAMRRLELEAVRI</sequence>
<organism evidence="5 6">
    <name type="scientific">Limisphaera ngatamarikiensis</name>
    <dbReference type="NCBI Taxonomy" id="1324935"/>
    <lineage>
        <taxon>Bacteria</taxon>
        <taxon>Pseudomonadati</taxon>
        <taxon>Verrucomicrobiota</taxon>
        <taxon>Verrucomicrobiia</taxon>
        <taxon>Limisphaerales</taxon>
        <taxon>Limisphaeraceae</taxon>
        <taxon>Limisphaera</taxon>
    </lineage>
</organism>